<proteinExistence type="predicted"/>
<dbReference type="InterPro" id="IPR001128">
    <property type="entry name" value="Cyt_P450"/>
</dbReference>
<organism evidence="2 3">
    <name type="scientific">Phaseolus angularis</name>
    <name type="common">Azuki bean</name>
    <name type="synonym">Vigna angularis</name>
    <dbReference type="NCBI Taxonomy" id="3914"/>
    <lineage>
        <taxon>Eukaryota</taxon>
        <taxon>Viridiplantae</taxon>
        <taxon>Streptophyta</taxon>
        <taxon>Embryophyta</taxon>
        <taxon>Tracheophyta</taxon>
        <taxon>Spermatophyta</taxon>
        <taxon>Magnoliopsida</taxon>
        <taxon>eudicotyledons</taxon>
        <taxon>Gunneridae</taxon>
        <taxon>Pentapetalae</taxon>
        <taxon>rosids</taxon>
        <taxon>fabids</taxon>
        <taxon>Fabales</taxon>
        <taxon>Fabaceae</taxon>
        <taxon>Papilionoideae</taxon>
        <taxon>50 kb inversion clade</taxon>
        <taxon>NPAAA clade</taxon>
        <taxon>indigoferoid/millettioid clade</taxon>
        <taxon>Phaseoleae</taxon>
        <taxon>Vigna</taxon>
    </lineage>
</organism>
<keyword evidence="1" id="KW-1133">Transmembrane helix</keyword>
<comment type="caution">
    <text evidence="2">The sequence shown here is derived from an EMBL/GenBank/DDBJ whole genome shotgun (WGS) entry which is preliminary data.</text>
</comment>
<protein>
    <submittedName>
        <fullName evidence="2">Cytochrome P450</fullName>
    </submittedName>
</protein>
<dbReference type="PANTHER" id="PTHR34291:SF4">
    <property type="entry name" value="PROTEIN, PUTATIVE-RELATED"/>
    <property type="match status" value="1"/>
</dbReference>
<sequence length="256" mass="28459">MELQDTAATRVSIGFPLGLALLFVCLLFICGFFCCCLHWTKLQSFLHSHGIINTQSLQQTQMQSELASPFHKPAFPVVMMKQNYAESLPVLMPGDAVPKFIATACPCQPPRDERITIHLMEAHFAASKPPSPSSSKVPSSYDCAAPLLPLFEKWRNEYGQVFTFSLGTIQIMCVNQPDMVRDFTVCTSLDLGKSAYQLKNLEPLLGQGILSSNGAKWVHQRNILAPELYMDKVKGMMNIVSESAVSVVNSWSKRIE</sequence>
<dbReference type="SUPFAM" id="SSF48264">
    <property type="entry name" value="Cytochrome P450"/>
    <property type="match status" value="1"/>
</dbReference>
<dbReference type="InterPro" id="IPR036396">
    <property type="entry name" value="Cyt_P450_sf"/>
</dbReference>
<dbReference type="Gene3D" id="1.10.630.10">
    <property type="entry name" value="Cytochrome P450"/>
    <property type="match status" value="1"/>
</dbReference>
<dbReference type="GO" id="GO:0004497">
    <property type="term" value="F:monooxygenase activity"/>
    <property type="evidence" value="ECO:0007669"/>
    <property type="project" value="InterPro"/>
</dbReference>
<dbReference type="EMBL" id="JABFOF010000007">
    <property type="protein sequence ID" value="KAG2391681.1"/>
    <property type="molecule type" value="Genomic_DNA"/>
</dbReference>
<dbReference type="GO" id="GO:0020037">
    <property type="term" value="F:heme binding"/>
    <property type="evidence" value="ECO:0007669"/>
    <property type="project" value="InterPro"/>
</dbReference>
<dbReference type="Proteomes" id="UP000743370">
    <property type="component" value="Unassembled WGS sequence"/>
</dbReference>
<dbReference type="PANTHER" id="PTHR34291">
    <property type="entry name" value="HYDROXYPROLINE-RICH GLYCOPROTEIN FAMILY PROTEIN"/>
    <property type="match status" value="1"/>
</dbReference>
<dbReference type="Pfam" id="PF00067">
    <property type="entry name" value="p450"/>
    <property type="match status" value="1"/>
</dbReference>
<dbReference type="GO" id="GO:0016705">
    <property type="term" value="F:oxidoreductase activity, acting on paired donors, with incorporation or reduction of molecular oxygen"/>
    <property type="evidence" value="ECO:0007669"/>
    <property type="project" value="InterPro"/>
</dbReference>
<evidence type="ECO:0000313" key="2">
    <source>
        <dbReference type="EMBL" id="KAG2391681.1"/>
    </source>
</evidence>
<evidence type="ECO:0000256" key="1">
    <source>
        <dbReference type="SAM" id="Phobius"/>
    </source>
</evidence>
<dbReference type="AlphaFoldDB" id="A0A8T0K3M8"/>
<keyword evidence="1" id="KW-0472">Membrane</keyword>
<keyword evidence="1" id="KW-0812">Transmembrane</keyword>
<reference evidence="2 3" key="1">
    <citation type="submission" date="2020-05" db="EMBL/GenBank/DDBJ databases">
        <title>Vigna angularis (adzuki bean) Var. LongXiaoDou No. 4 denovo assembly.</title>
        <authorList>
            <person name="Xiang H."/>
        </authorList>
    </citation>
    <scope>NUCLEOTIDE SEQUENCE [LARGE SCALE GENOMIC DNA]</scope>
    <source>
        <tissue evidence="2">Leaf</tissue>
    </source>
</reference>
<accession>A0A8T0K3M8</accession>
<name>A0A8T0K3M8_PHAAN</name>
<dbReference type="InterPro" id="IPR037699">
    <property type="entry name" value="At5g65660-like"/>
</dbReference>
<feature type="transmembrane region" description="Helical" evidence="1">
    <location>
        <begin position="20"/>
        <end position="39"/>
    </location>
</feature>
<evidence type="ECO:0000313" key="3">
    <source>
        <dbReference type="Proteomes" id="UP000743370"/>
    </source>
</evidence>
<gene>
    <name evidence="2" type="ORF">HKW66_Vig0125580</name>
</gene>
<dbReference type="GO" id="GO:0005506">
    <property type="term" value="F:iron ion binding"/>
    <property type="evidence" value="ECO:0007669"/>
    <property type="project" value="InterPro"/>
</dbReference>